<name>X0T778_9ZZZZ</name>
<dbReference type="GO" id="GO:0005524">
    <property type="term" value="F:ATP binding"/>
    <property type="evidence" value="ECO:0007669"/>
    <property type="project" value="UniProtKB-KW"/>
</dbReference>
<keyword evidence="1" id="KW-0813">Transport</keyword>
<dbReference type="GO" id="GO:0016887">
    <property type="term" value="F:ATP hydrolysis activity"/>
    <property type="evidence" value="ECO:0007669"/>
    <property type="project" value="InterPro"/>
</dbReference>
<keyword evidence="3" id="KW-0067">ATP-binding</keyword>
<evidence type="ECO:0000259" key="4">
    <source>
        <dbReference type="PROSITE" id="PS50893"/>
    </source>
</evidence>
<feature type="non-terminal residue" evidence="5">
    <location>
        <position position="1"/>
    </location>
</feature>
<sequence>EILAIIGPNGAGKTCLLNCINGFYKPQSGEICYEGRDITRIRPDKAAQLGLARTFQNIELYAGMSTLDNLMAARHILMSQNFISGSLYFGPARKEEIEHRKTVENIIDFLEMEPIRKKVVGALPYGMRKRVELGRALALEPKVLLLDEPMAGMNLEEKEDIARFIIDIFEGQGDTYPETPVLRDGVSCIVLIEHDMGVIMDLADRIAVLDFGRKSPRALQTRSVPTR</sequence>
<dbReference type="CDD" id="cd03219">
    <property type="entry name" value="ABC_Mj1267_LivG_branched"/>
    <property type="match status" value="1"/>
</dbReference>
<gene>
    <name evidence="5" type="ORF">S01H1_05239</name>
</gene>
<dbReference type="Gene3D" id="3.40.50.300">
    <property type="entry name" value="P-loop containing nucleotide triphosphate hydrolases"/>
    <property type="match status" value="1"/>
</dbReference>
<proteinExistence type="predicted"/>
<protein>
    <recommendedName>
        <fullName evidence="4">ABC transporter domain-containing protein</fullName>
    </recommendedName>
</protein>
<dbReference type="Pfam" id="PF00005">
    <property type="entry name" value="ABC_tran"/>
    <property type="match status" value="1"/>
</dbReference>
<comment type="caution">
    <text evidence="5">The sequence shown here is derived from an EMBL/GenBank/DDBJ whole genome shotgun (WGS) entry which is preliminary data.</text>
</comment>
<dbReference type="SMART" id="SM00382">
    <property type="entry name" value="AAA"/>
    <property type="match status" value="1"/>
</dbReference>
<reference evidence="5" key="1">
    <citation type="journal article" date="2014" name="Front. Microbiol.">
        <title>High frequency of phylogenetically diverse reductive dehalogenase-homologous genes in deep subseafloor sedimentary metagenomes.</title>
        <authorList>
            <person name="Kawai M."/>
            <person name="Futagami T."/>
            <person name="Toyoda A."/>
            <person name="Takaki Y."/>
            <person name="Nishi S."/>
            <person name="Hori S."/>
            <person name="Arai W."/>
            <person name="Tsubouchi T."/>
            <person name="Morono Y."/>
            <person name="Uchiyama I."/>
            <person name="Ito T."/>
            <person name="Fujiyama A."/>
            <person name="Inagaki F."/>
            <person name="Takami H."/>
        </authorList>
    </citation>
    <scope>NUCLEOTIDE SEQUENCE</scope>
    <source>
        <strain evidence="5">Expedition CK06-06</strain>
    </source>
</reference>
<dbReference type="PANTHER" id="PTHR45772:SF1">
    <property type="entry name" value="ABC TRANSPORTER ATP-BINDING PROTEIN"/>
    <property type="match status" value="1"/>
</dbReference>
<dbReference type="AlphaFoldDB" id="X0T778"/>
<evidence type="ECO:0000256" key="3">
    <source>
        <dbReference type="ARBA" id="ARBA00022840"/>
    </source>
</evidence>
<dbReference type="PROSITE" id="PS50893">
    <property type="entry name" value="ABC_TRANSPORTER_2"/>
    <property type="match status" value="1"/>
</dbReference>
<organism evidence="5">
    <name type="scientific">marine sediment metagenome</name>
    <dbReference type="NCBI Taxonomy" id="412755"/>
    <lineage>
        <taxon>unclassified sequences</taxon>
        <taxon>metagenomes</taxon>
        <taxon>ecological metagenomes</taxon>
    </lineage>
</organism>
<dbReference type="InterPro" id="IPR003439">
    <property type="entry name" value="ABC_transporter-like_ATP-bd"/>
</dbReference>
<accession>X0T778</accession>
<dbReference type="PANTHER" id="PTHR45772">
    <property type="entry name" value="CONSERVED COMPONENT OF ABC TRANSPORTER FOR NATURAL AMINO ACIDS-RELATED"/>
    <property type="match status" value="1"/>
</dbReference>
<dbReference type="InterPro" id="IPR003593">
    <property type="entry name" value="AAA+_ATPase"/>
</dbReference>
<dbReference type="InterPro" id="IPR027417">
    <property type="entry name" value="P-loop_NTPase"/>
</dbReference>
<evidence type="ECO:0000256" key="2">
    <source>
        <dbReference type="ARBA" id="ARBA00022741"/>
    </source>
</evidence>
<dbReference type="InterPro" id="IPR051120">
    <property type="entry name" value="ABC_AA/LPS_Transport"/>
</dbReference>
<dbReference type="SUPFAM" id="SSF52540">
    <property type="entry name" value="P-loop containing nucleoside triphosphate hydrolases"/>
    <property type="match status" value="1"/>
</dbReference>
<evidence type="ECO:0000256" key="1">
    <source>
        <dbReference type="ARBA" id="ARBA00022448"/>
    </source>
</evidence>
<dbReference type="EMBL" id="BARS01002729">
    <property type="protein sequence ID" value="GAF71940.1"/>
    <property type="molecule type" value="Genomic_DNA"/>
</dbReference>
<keyword evidence="2" id="KW-0547">Nucleotide-binding</keyword>
<feature type="domain" description="ABC transporter" evidence="4">
    <location>
        <begin position="1"/>
        <end position="227"/>
    </location>
</feature>
<dbReference type="GO" id="GO:0005886">
    <property type="term" value="C:plasma membrane"/>
    <property type="evidence" value="ECO:0007669"/>
    <property type="project" value="TreeGrafter"/>
</dbReference>
<evidence type="ECO:0000313" key="5">
    <source>
        <dbReference type="EMBL" id="GAF71940.1"/>
    </source>
</evidence>